<organism evidence="1">
    <name type="scientific">Trepomonas sp. PC1</name>
    <dbReference type="NCBI Taxonomy" id="1076344"/>
    <lineage>
        <taxon>Eukaryota</taxon>
        <taxon>Metamonada</taxon>
        <taxon>Diplomonadida</taxon>
        <taxon>Hexamitidae</taxon>
        <taxon>Hexamitinae</taxon>
        <taxon>Trepomonas</taxon>
    </lineage>
</organism>
<gene>
    <name evidence="1" type="ORF">TPC1_10355</name>
</gene>
<proteinExistence type="predicted"/>
<protein>
    <submittedName>
        <fullName evidence="1">Uncharacterized protein</fullName>
    </submittedName>
</protein>
<feature type="non-terminal residue" evidence="1">
    <location>
        <position position="1"/>
    </location>
</feature>
<dbReference type="AlphaFoldDB" id="A0A146KMM5"/>
<name>A0A146KMM5_9EUKA</name>
<accession>A0A146KMM5</accession>
<reference evidence="1" key="1">
    <citation type="submission" date="2015-07" db="EMBL/GenBank/DDBJ databases">
        <title>Adaptation to a free-living lifestyle via gene acquisitions in the diplomonad Trepomonas sp. PC1.</title>
        <authorList>
            <person name="Xu F."/>
            <person name="Jerlstrom-Hultqvist J."/>
            <person name="Kolisko M."/>
            <person name="Simpson A.G.B."/>
            <person name="Roger A.J."/>
            <person name="Svard S.G."/>
            <person name="Andersson J.O."/>
        </authorList>
    </citation>
    <scope>NUCLEOTIDE SEQUENCE</scope>
    <source>
        <strain evidence="1">PC1</strain>
    </source>
</reference>
<sequence length="193" mass="22756">IIYEGEELEMVQAIAKYINKKFPQYTITELTLDLQLLDSLVEKSKMNWNSIAESISVTRNKLYHWYNETHLRRQFSSKMTQDEKQAMTSYILLSINNREIEDANFQQKLKQQIFKDKNIHRVEFSMVFNNIMRTKIVKNAIQKRNINIPNKRKADQHTNAFDLPQNEPAIDNQTLNLESIMATLSSILNDCKK</sequence>
<evidence type="ECO:0000313" key="1">
    <source>
        <dbReference type="EMBL" id="JAP96339.1"/>
    </source>
</evidence>
<dbReference type="EMBL" id="GDID01000267">
    <property type="protein sequence ID" value="JAP96339.1"/>
    <property type="molecule type" value="Transcribed_RNA"/>
</dbReference>